<dbReference type="Proteomes" id="UP000027936">
    <property type="component" value="Unassembled WGS sequence"/>
</dbReference>
<accession>A0A072NHH6</accession>
<keyword evidence="3 6" id="KW-0812">Transmembrane</keyword>
<dbReference type="PANTHER" id="PTHR35791">
    <property type="entry name" value="UPF0754 MEMBRANE PROTEIN YHEB"/>
    <property type="match status" value="1"/>
</dbReference>
<dbReference type="OrthoDB" id="9787430at2"/>
<evidence type="ECO:0000256" key="1">
    <source>
        <dbReference type="ARBA" id="ARBA00004236"/>
    </source>
</evidence>
<evidence type="ECO:0000256" key="5">
    <source>
        <dbReference type="ARBA" id="ARBA00023136"/>
    </source>
</evidence>
<proteinExistence type="inferred from homology"/>
<keyword evidence="4 6" id="KW-1133">Transmembrane helix</keyword>
<dbReference type="InterPro" id="IPR007383">
    <property type="entry name" value="DUF445"/>
</dbReference>
<dbReference type="AlphaFoldDB" id="A0A072NHH6"/>
<protein>
    <submittedName>
        <fullName evidence="7">Uncharacterized protein</fullName>
    </submittedName>
</protein>
<sequence>MNLIGMLLFMAVIGAVIGGVTNHLAIKMLFRPLKPIYLWGKRLPFTPGLIPKRREDLAIQLGRTVVDHLLTAEGIRSKFKEPAFIKDMEAWAKSEVSVVLNSQKTLSEWLEGFGVSEAEEKLKEKLNAFIEARYEDLLGQARSKTLGETLPEELLLKIDSKIPDFSAYILNKGISYFESSEGRVRLSMMIQDFLENLGSLGNMVQMFISNDTIVNSVQPELIKFLSHEGTQNMLTQLLDQEWDKVKGWEVGTLEEKVGREQLLSFLKTQINEQIPYRNWLQSSIEELSKSYHELILETLIPKAVSMVSDFIDNRIEEMMQRLHLSEIVRKQVEAFPVERLEVIILSISSREFKMITYLGALLGGLIGIVQGLIVYFVG</sequence>
<evidence type="ECO:0000313" key="7">
    <source>
        <dbReference type="EMBL" id="KEF36692.1"/>
    </source>
</evidence>
<name>A0A072NHH6_SCHAZ</name>
<dbReference type="RefSeq" id="WP_035197829.1">
    <property type="nucleotide sequence ID" value="NZ_JJRY01000023.1"/>
</dbReference>
<keyword evidence="5 6" id="KW-0472">Membrane</keyword>
<feature type="transmembrane region" description="Helical" evidence="6">
    <location>
        <begin position="355"/>
        <end position="377"/>
    </location>
</feature>
<dbReference type="GO" id="GO:0005886">
    <property type="term" value="C:plasma membrane"/>
    <property type="evidence" value="ECO:0007669"/>
    <property type="project" value="UniProtKB-SubCell"/>
</dbReference>
<dbReference type="Pfam" id="PF04286">
    <property type="entry name" value="DUF445"/>
    <property type="match status" value="1"/>
</dbReference>
<dbReference type="InterPro" id="IPR016991">
    <property type="entry name" value="UCP032178"/>
</dbReference>
<dbReference type="PIRSF" id="PIRSF032178">
    <property type="entry name" value="UCP032178"/>
    <property type="match status" value="1"/>
</dbReference>
<dbReference type="PANTHER" id="PTHR35791:SF1">
    <property type="entry name" value="UPF0754 MEMBRANE PROTEIN YHEB"/>
    <property type="match status" value="1"/>
</dbReference>
<reference evidence="7 8" key="1">
    <citation type="submission" date="2014-04" db="EMBL/GenBank/DDBJ databases">
        <title>Draft genome sequence of Bacillus azotoformans MEV2011, a (co-) denitrifying strain unable to grow in the presence of oxygen.</title>
        <authorList>
            <person name="Nielsen M."/>
            <person name="Schreiber L."/>
            <person name="Finster K."/>
            <person name="Schramm A."/>
        </authorList>
    </citation>
    <scope>NUCLEOTIDE SEQUENCE [LARGE SCALE GENOMIC DNA]</scope>
    <source>
        <strain evidence="7 8">MEV2011</strain>
    </source>
</reference>
<comment type="similarity">
    <text evidence="2">Belongs to the UPF0754 family.</text>
</comment>
<comment type="subcellular location">
    <subcellularLocation>
        <location evidence="1">Cell membrane</location>
    </subcellularLocation>
</comment>
<dbReference type="EMBL" id="JJRY01000023">
    <property type="protein sequence ID" value="KEF36692.1"/>
    <property type="molecule type" value="Genomic_DNA"/>
</dbReference>
<gene>
    <name evidence="7" type="ORF">M670_04109</name>
</gene>
<organism evidence="7 8">
    <name type="scientific">Schinkia azotoformans MEV2011</name>
    <dbReference type="NCBI Taxonomy" id="1348973"/>
    <lineage>
        <taxon>Bacteria</taxon>
        <taxon>Bacillati</taxon>
        <taxon>Bacillota</taxon>
        <taxon>Bacilli</taxon>
        <taxon>Bacillales</taxon>
        <taxon>Bacillaceae</taxon>
        <taxon>Calidifontibacillus/Schinkia group</taxon>
        <taxon>Schinkia</taxon>
    </lineage>
</organism>
<evidence type="ECO:0000256" key="2">
    <source>
        <dbReference type="ARBA" id="ARBA00008053"/>
    </source>
</evidence>
<evidence type="ECO:0000313" key="8">
    <source>
        <dbReference type="Proteomes" id="UP000027936"/>
    </source>
</evidence>
<feature type="transmembrane region" description="Helical" evidence="6">
    <location>
        <begin position="6"/>
        <end position="26"/>
    </location>
</feature>
<dbReference type="PATRIC" id="fig|1348973.3.peg.3994"/>
<evidence type="ECO:0000256" key="6">
    <source>
        <dbReference type="SAM" id="Phobius"/>
    </source>
</evidence>
<comment type="caution">
    <text evidence="7">The sequence shown here is derived from an EMBL/GenBank/DDBJ whole genome shotgun (WGS) entry which is preliminary data.</text>
</comment>
<evidence type="ECO:0000256" key="4">
    <source>
        <dbReference type="ARBA" id="ARBA00022989"/>
    </source>
</evidence>
<evidence type="ECO:0000256" key="3">
    <source>
        <dbReference type="ARBA" id="ARBA00022692"/>
    </source>
</evidence>